<dbReference type="Gene3D" id="3.30.70.260">
    <property type="match status" value="1"/>
</dbReference>
<dbReference type="AlphaFoldDB" id="A0AAP3AF20"/>
<comment type="catalytic activity">
    <reaction evidence="8 10">
        <text>prephenate + H(+) = 3-phenylpyruvate + CO2 + H2O</text>
        <dbReference type="Rhea" id="RHEA:21648"/>
        <dbReference type="ChEBI" id="CHEBI:15377"/>
        <dbReference type="ChEBI" id="CHEBI:15378"/>
        <dbReference type="ChEBI" id="CHEBI:16526"/>
        <dbReference type="ChEBI" id="CHEBI:18005"/>
        <dbReference type="ChEBI" id="CHEBI:29934"/>
        <dbReference type="EC" id="4.2.1.51"/>
    </reaction>
</comment>
<evidence type="ECO:0000256" key="6">
    <source>
        <dbReference type="ARBA" id="ARBA00023222"/>
    </source>
</evidence>
<dbReference type="CDD" id="cd04905">
    <property type="entry name" value="ACT_CM-PDT"/>
    <property type="match status" value="1"/>
</dbReference>
<keyword evidence="7 10" id="KW-0456">Lyase</keyword>
<reference evidence="13" key="1">
    <citation type="submission" date="2023-06" db="EMBL/GenBank/DDBJ databases">
        <title>lsaBGC provides a comprehensive framework for evolutionary analysis of biosynthetic gene clusters within focal taxa.</title>
        <authorList>
            <person name="Salamzade R."/>
            <person name="Sandstrom S."/>
            <person name="Kalan L.R."/>
        </authorList>
    </citation>
    <scope>NUCLEOTIDE SEQUENCE</scope>
    <source>
        <strain evidence="13">P3-SID899</strain>
    </source>
</reference>
<dbReference type="FunFam" id="3.30.70.260:FF:000012">
    <property type="entry name" value="Prephenate dehydratase"/>
    <property type="match status" value="1"/>
</dbReference>
<evidence type="ECO:0000256" key="3">
    <source>
        <dbReference type="ARBA" id="ARBA00021872"/>
    </source>
</evidence>
<dbReference type="PANTHER" id="PTHR21022:SF19">
    <property type="entry name" value="PREPHENATE DEHYDRATASE-RELATED"/>
    <property type="match status" value="1"/>
</dbReference>
<dbReference type="PROSITE" id="PS51171">
    <property type="entry name" value="PREPHENATE_DEHYDR_3"/>
    <property type="match status" value="1"/>
</dbReference>
<comment type="pathway">
    <text evidence="1 10">Amino-acid biosynthesis; L-phenylalanine biosynthesis; phenylpyruvate from prephenate: step 1/1.</text>
</comment>
<organism evidence="13 14">
    <name type="scientific">Micrococcus luteus</name>
    <name type="common">Micrococcus lysodeikticus</name>
    <dbReference type="NCBI Taxonomy" id="1270"/>
    <lineage>
        <taxon>Bacteria</taxon>
        <taxon>Bacillati</taxon>
        <taxon>Actinomycetota</taxon>
        <taxon>Actinomycetes</taxon>
        <taxon>Micrococcales</taxon>
        <taxon>Micrococcaceae</taxon>
        <taxon>Micrococcus</taxon>
    </lineage>
</organism>
<dbReference type="Proteomes" id="UP001205867">
    <property type="component" value="Unassembled WGS sequence"/>
</dbReference>
<dbReference type="Pfam" id="PF00800">
    <property type="entry name" value="PDT"/>
    <property type="match status" value="1"/>
</dbReference>
<evidence type="ECO:0000256" key="5">
    <source>
        <dbReference type="ARBA" id="ARBA00023141"/>
    </source>
</evidence>
<dbReference type="GO" id="GO:0004664">
    <property type="term" value="F:prephenate dehydratase activity"/>
    <property type="evidence" value="ECO:0007669"/>
    <property type="project" value="UniProtKB-UniRule"/>
</dbReference>
<dbReference type="EC" id="4.2.1.51" evidence="2 10"/>
<feature type="site" description="Essential for prephenate dehydratase activity" evidence="9">
    <location>
        <position position="186"/>
    </location>
</feature>
<dbReference type="InterPro" id="IPR018528">
    <property type="entry name" value="Preph_deHydtase_CS"/>
</dbReference>
<dbReference type="PROSITE" id="PS00858">
    <property type="entry name" value="PREPHENATE_DEHYDR_2"/>
    <property type="match status" value="1"/>
</dbReference>
<evidence type="ECO:0000256" key="9">
    <source>
        <dbReference type="PIRSR" id="PIRSR001500-2"/>
    </source>
</evidence>
<evidence type="ECO:0000256" key="7">
    <source>
        <dbReference type="ARBA" id="ARBA00023239"/>
    </source>
</evidence>
<proteinExistence type="predicted"/>
<dbReference type="PIRSF" id="PIRSF001500">
    <property type="entry name" value="Chor_mut_pdt_Ppr"/>
    <property type="match status" value="1"/>
</dbReference>
<sequence length="316" mass="33275">MTGTDSADATPSRLRYAFLGPAGTFTEAALRKVADPAEAEFVSAGSVLSAVAALRRGEVDRAVVPIENSVEGGVSATVDEIALGETLQILAEVHVPISFVLVGRPGVAIEDVRRVTTHPHAWAQVRGWAETALPGVEFTPAPSTAAGAGLVAQGDFDAAVCAPLVAEQTGLPVLAERIEDVPGAVTRFVLLSRPTALPAPTGADKTTLVVPLPEDRPGALGQILAEFTTRGVNLSRIESRPTGEGIGRYFFSLDLEGHLAEARVGDALAALYREYPDLRFLGSYAQAEPVPTRVPAEFTDAAYRSGRAWVESLRSR</sequence>
<dbReference type="InterPro" id="IPR008242">
    <property type="entry name" value="Chor_mutase/pphenate_deHydtase"/>
</dbReference>
<keyword evidence="4 10" id="KW-0028">Amino-acid biosynthesis</keyword>
<dbReference type="Pfam" id="PF01842">
    <property type="entry name" value="ACT"/>
    <property type="match status" value="1"/>
</dbReference>
<name>A0AAP3AF20_MICLU</name>
<gene>
    <name evidence="10 13" type="primary">pheA</name>
    <name evidence="13" type="ORF">M3A82_003090</name>
</gene>
<evidence type="ECO:0000256" key="1">
    <source>
        <dbReference type="ARBA" id="ARBA00004741"/>
    </source>
</evidence>
<dbReference type="FunFam" id="3.40.190.10:FF:000064">
    <property type="entry name" value="Prephenate dehydratase"/>
    <property type="match status" value="1"/>
</dbReference>
<dbReference type="RefSeq" id="WP_020625278.1">
    <property type="nucleotide sequence ID" value="NZ_CBDRLD010000002.1"/>
</dbReference>
<dbReference type="NCBIfam" id="NF008865">
    <property type="entry name" value="PRK11898.1"/>
    <property type="match status" value="1"/>
</dbReference>
<keyword evidence="6 10" id="KW-0584">Phenylalanine biosynthesis</keyword>
<accession>A0AAP3AF20</accession>
<dbReference type="InterPro" id="IPR001086">
    <property type="entry name" value="Preph_deHydtase"/>
</dbReference>
<dbReference type="Gene3D" id="3.40.190.10">
    <property type="entry name" value="Periplasmic binding protein-like II"/>
    <property type="match status" value="2"/>
</dbReference>
<evidence type="ECO:0000256" key="2">
    <source>
        <dbReference type="ARBA" id="ARBA00013147"/>
    </source>
</evidence>
<evidence type="ECO:0000256" key="10">
    <source>
        <dbReference type="RuleBase" id="RU361254"/>
    </source>
</evidence>
<protein>
    <recommendedName>
        <fullName evidence="3 10">Prephenate dehydratase</fullName>
        <shortName evidence="10">PDT</shortName>
        <ecNumber evidence="2 10">4.2.1.51</ecNumber>
    </recommendedName>
</protein>
<dbReference type="SUPFAM" id="SSF53850">
    <property type="entry name" value="Periplasmic binding protein-like II"/>
    <property type="match status" value="1"/>
</dbReference>
<dbReference type="GO" id="GO:0005737">
    <property type="term" value="C:cytoplasm"/>
    <property type="evidence" value="ECO:0007669"/>
    <property type="project" value="TreeGrafter"/>
</dbReference>
<dbReference type="SUPFAM" id="SSF55021">
    <property type="entry name" value="ACT-like"/>
    <property type="match status" value="1"/>
</dbReference>
<keyword evidence="5 10" id="KW-0057">Aromatic amino acid biosynthesis</keyword>
<dbReference type="PROSITE" id="PS51671">
    <property type="entry name" value="ACT"/>
    <property type="match status" value="1"/>
</dbReference>
<comment type="caution">
    <text evidence="13">The sequence shown here is derived from an EMBL/GenBank/DDBJ whole genome shotgun (WGS) entry which is preliminary data.</text>
</comment>
<dbReference type="InterPro" id="IPR002912">
    <property type="entry name" value="ACT_dom"/>
</dbReference>
<dbReference type="InterPro" id="IPR045865">
    <property type="entry name" value="ACT-like_dom_sf"/>
</dbReference>
<dbReference type="CDD" id="cd13632">
    <property type="entry name" value="PBP2_Aa-PDT_like"/>
    <property type="match status" value="1"/>
</dbReference>
<evidence type="ECO:0000313" key="14">
    <source>
        <dbReference type="Proteomes" id="UP001205867"/>
    </source>
</evidence>
<evidence type="ECO:0000259" key="11">
    <source>
        <dbReference type="PROSITE" id="PS51171"/>
    </source>
</evidence>
<feature type="domain" description="Prephenate dehydratase" evidence="11">
    <location>
        <begin position="15"/>
        <end position="193"/>
    </location>
</feature>
<dbReference type="PANTHER" id="PTHR21022">
    <property type="entry name" value="PREPHENATE DEHYDRATASE P PROTEIN"/>
    <property type="match status" value="1"/>
</dbReference>
<evidence type="ECO:0000256" key="8">
    <source>
        <dbReference type="ARBA" id="ARBA00047848"/>
    </source>
</evidence>
<dbReference type="EMBL" id="JALXKZ020000003">
    <property type="protein sequence ID" value="MCV7628332.1"/>
    <property type="molecule type" value="Genomic_DNA"/>
</dbReference>
<evidence type="ECO:0000256" key="4">
    <source>
        <dbReference type="ARBA" id="ARBA00022605"/>
    </source>
</evidence>
<feature type="domain" description="ACT" evidence="12">
    <location>
        <begin position="208"/>
        <end position="283"/>
    </location>
</feature>
<evidence type="ECO:0000313" key="13">
    <source>
        <dbReference type="EMBL" id="MCV7628332.1"/>
    </source>
</evidence>
<evidence type="ECO:0000259" key="12">
    <source>
        <dbReference type="PROSITE" id="PS51671"/>
    </source>
</evidence>
<dbReference type="GO" id="GO:0009094">
    <property type="term" value="P:L-phenylalanine biosynthetic process"/>
    <property type="evidence" value="ECO:0007669"/>
    <property type="project" value="UniProtKB-KW"/>
</dbReference>